<dbReference type="FunFam" id="3.40.50.720:FF:000018">
    <property type="entry name" value="Malate dehydrogenase"/>
    <property type="match status" value="1"/>
</dbReference>
<dbReference type="Pfam" id="PF02866">
    <property type="entry name" value="Ldh_1_C"/>
    <property type="match status" value="1"/>
</dbReference>
<accession>A0A0R1KWX7</accession>
<feature type="binding site" evidence="10">
    <location>
        <position position="78"/>
    </location>
    <ligand>
        <name>NAD(+)</name>
        <dbReference type="ChEBI" id="CHEBI:57540"/>
    </ligand>
</feature>
<comment type="caution">
    <text evidence="15">The sequence shown here is derived from an EMBL/GenBank/DDBJ whole genome shotgun (WGS) entry which is preliminary data.</text>
</comment>
<dbReference type="InterPro" id="IPR015955">
    <property type="entry name" value="Lactate_DH/Glyco_Ohase_4_C"/>
</dbReference>
<dbReference type="NCBIfam" id="TIGR01771">
    <property type="entry name" value="L-LDH-NAD"/>
    <property type="match status" value="1"/>
</dbReference>
<name>A0A0R1KWX7_9LACO</name>
<feature type="domain" description="Lactate/malate dehydrogenase C-terminal" evidence="14">
    <location>
        <begin position="158"/>
        <end position="325"/>
    </location>
</feature>
<evidence type="ECO:0000256" key="6">
    <source>
        <dbReference type="ARBA" id="ARBA00023002"/>
    </source>
</evidence>
<dbReference type="EC" id="1.1.1.27" evidence="4 10"/>
<comment type="catalytic activity">
    <reaction evidence="8 10">
        <text>(S)-lactate + NAD(+) = pyruvate + NADH + H(+)</text>
        <dbReference type="Rhea" id="RHEA:23444"/>
        <dbReference type="ChEBI" id="CHEBI:15361"/>
        <dbReference type="ChEBI" id="CHEBI:15378"/>
        <dbReference type="ChEBI" id="CHEBI:16651"/>
        <dbReference type="ChEBI" id="CHEBI:57540"/>
        <dbReference type="ChEBI" id="CHEBI:57945"/>
        <dbReference type="EC" id="1.1.1.27"/>
    </reaction>
</comment>
<feature type="modified residue" description="Phosphotyrosine" evidence="10">
    <location>
        <position position="232"/>
    </location>
</feature>
<dbReference type="HAMAP" id="MF_00488">
    <property type="entry name" value="Lactate_dehydrog"/>
    <property type="match status" value="1"/>
</dbReference>
<dbReference type="PATRIC" id="fig|1423808.3.peg.619"/>
<feature type="binding site" evidence="10">
    <location>
        <position position="156"/>
    </location>
    <ligand>
        <name>NAD(+)</name>
        <dbReference type="ChEBI" id="CHEBI:57540"/>
    </ligand>
</feature>
<feature type="active site" description="Proton acceptor" evidence="10 11">
    <location>
        <position position="188"/>
    </location>
</feature>
<evidence type="ECO:0000256" key="11">
    <source>
        <dbReference type="PIRSR" id="PIRSR000102-1"/>
    </source>
</evidence>
<feature type="binding site" evidence="12">
    <location>
        <begin position="23"/>
        <end position="28"/>
    </location>
    <ligand>
        <name>NAD(+)</name>
        <dbReference type="ChEBI" id="CHEBI:57540"/>
    </ligand>
</feature>
<dbReference type="UniPathway" id="UPA00554">
    <property type="reaction ID" value="UER00611"/>
</dbReference>
<comment type="caution">
    <text evidence="10">Lacks conserved residue(s) required for the propagation of feature annotation.</text>
</comment>
<organism evidence="15 16">
    <name type="scientific">Lentilactobacillus sunkii DSM 19904</name>
    <dbReference type="NCBI Taxonomy" id="1423808"/>
    <lineage>
        <taxon>Bacteria</taxon>
        <taxon>Bacillati</taxon>
        <taxon>Bacillota</taxon>
        <taxon>Bacilli</taxon>
        <taxon>Lactobacillales</taxon>
        <taxon>Lactobacillaceae</taxon>
        <taxon>Lentilactobacillus</taxon>
    </lineage>
</organism>
<feature type="binding site" evidence="10">
    <location>
        <position position="101"/>
    </location>
    <ligand>
        <name>substrate</name>
    </ligand>
</feature>
<dbReference type="InterPro" id="IPR036291">
    <property type="entry name" value="NAD(P)-bd_dom_sf"/>
</dbReference>
<feature type="binding site" evidence="10">
    <location>
        <begin position="131"/>
        <end position="133"/>
    </location>
    <ligand>
        <name>NAD(+)</name>
        <dbReference type="ChEBI" id="CHEBI:57540"/>
    </ligand>
</feature>
<evidence type="ECO:0000256" key="7">
    <source>
        <dbReference type="ARBA" id="ARBA00023027"/>
    </source>
</evidence>
<feature type="binding site" evidence="10">
    <location>
        <position position="27"/>
    </location>
    <ligand>
        <name>NAD(+)</name>
        <dbReference type="ChEBI" id="CHEBI:57540"/>
    </ligand>
</feature>
<dbReference type="InterPro" id="IPR022383">
    <property type="entry name" value="Lactate/malate_DH_C"/>
</dbReference>
<evidence type="ECO:0000256" key="3">
    <source>
        <dbReference type="ARBA" id="ARBA00011881"/>
    </source>
</evidence>
<reference evidence="15 16" key="1">
    <citation type="journal article" date="2015" name="Genome Announc.">
        <title>Expanding the biotechnology potential of lactobacilli through comparative genomics of 213 strains and associated genera.</title>
        <authorList>
            <person name="Sun Z."/>
            <person name="Harris H.M."/>
            <person name="McCann A."/>
            <person name="Guo C."/>
            <person name="Argimon S."/>
            <person name="Zhang W."/>
            <person name="Yang X."/>
            <person name="Jeffery I.B."/>
            <person name="Cooney J.C."/>
            <person name="Kagawa T.F."/>
            <person name="Liu W."/>
            <person name="Song Y."/>
            <person name="Salvetti E."/>
            <person name="Wrobel A."/>
            <person name="Rasinkangas P."/>
            <person name="Parkhill J."/>
            <person name="Rea M.C."/>
            <person name="O'Sullivan O."/>
            <person name="Ritari J."/>
            <person name="Douillard F.P."/>
            <person name="Paul Ross R."/>
            <person name="Yang R."/>
            <person name="Briner A.E."/>
            <person name="Felis G.E."/>
            <person name="de Vos W.M."/>
            <person name="Barrangou R."/>
            <person name="Klaenhammer T.R."/>
            <person name="Caufield P.W."/>
            <person name="Cui Y."/>
            <person name="Zhang H."/>
            <person name="O'Toole P.W."/>
        </authorList>
    </citation>
    <scope>NUCLEOTIDE SEQUENCE [LARGE SCALE GENOMIC DNA]</scope>
    <source>
        <strain evidence="15 16">DSM 19904</strain>
    </source>
</reference>
<dbReference type="AlphaFoldDB" id="A0A0R1KWX7"/>
<comment type="subcellular location">
    <subcellularLocation>
        <location evidence="10">Cytoplasm</location>
    </subcellularLocation>
</comment>
<evidence type="ECO:0000256" key="2">
    <source>
        <dbReference type="ARBA" id="ARBA00006054"/>
    </source>
</evidence>
<feature type="domain" description="Lactate/malate dehydrogenase N-terminal" evidence="13">
    <location>
        <begin position="18"/>
        <end position="155"/>
    </location>
</feature>
<comment type="pathway">
    <text evidence="1 10">Fermentation; pyruvate fermentation to lactate; (S)-lactate from pyruvate: step 1/1.</text>
</comment>
<dbReference type="CDD" id="cd05291">
    <property type="entry name" value="HicDH_like"/>
    <property type="match status" value="1"/>
</dbReference>
<dbReference type="InterPro" id="IPR001557">
    <property type="entry name" value="L-lactate/malate_DH"/>
</dbReference>
<dbReference type="GO" id="GO:0006089">
    <property type="term" value="P:lactate metabolic process"/>
    <property type="evidence" value="ECO:0007669"/>
    <property type="project" value="TreeGrafter"/>
</dbReference>
<evidence type="ECO:0000256" key="4">
    <source>
        <dbReference type="ARBA" id="ARBA00012967"/>
    </source>
</evidence>
<dbReference type="Gene3D" id="3.40.50.720">
    <property type="entry name" value="NAD(P)-binding Rossmann-like Domain"/>
    <property type="match status" value="1"/>
</dbReference>
<feature type="binding site" evidence="12">
    <location>
        <position position="108"/>
    </location>
    <ligand>
        <name>NAD(+)</name>
        <dbReference type="ChEBI" id="CHEBI:57540"/>
    </ligand>
</feature>
<feature type="binding site" evidence="10">
    <location>
        <position position="241"/>
    </location>
    <ligand>
        <name>substrate</name>
    </ligand>
</feature>
<comment type="function">
    <text evidence="9 10">Catalyzes the conversion of lactate to pyruvate.</text>
</comment>
<gene>
    <name evidence="10" type="primary">ldh</name>
    <name evidence="15" type="ORF">FD17_GL000613</name>
</gene>
<evidence type="ECO:0000256" key="5">
    <source>
        <dbReference type="ARBA" id="ARBA00016495"/>
    </source>
</evidence>
<evidence type="ECO:0000256" key="10">
    <source>
        <dbReference type="HAMAP-Rule" id="MF_00488"/>
    </source>
</evidence>
<keyword evidence="10" id="KW-0963">Cytoplasm</keyword>
<dbReference type="InterPro" id="IPR011304">
    <property type="entry name" value="L-lactate_DH"/>
</dbReference>
<dbReference type="Pfam" id="PF00056">
    <property type="entry name" value="Ldh_1_N"/>
    <property type="match status" value="1"/>
</dbReference>
<comment type="similarity">
    <text evidence="2 10">Belongs to the LDH/MDH superfamily. LDH family.</text>
</comment>
<evidence type="ECO:0000313" key="15">
    <source>
        <dbReference type="EMBL" id="KRK88134.1"/>
    </source>
</evidence>
<dbReference type="EMBL" id="AZEA01000012">
    <property type="protein sequence ID" value="KRK88134.1"/>
    <property type="molecule type" value="Genomic_DNA"/>
</dbReference>
<evidence type="ECO:0000256" key="9">
    <source>
        <dbReference type="ARBA" id="ARBA00056904"/>
    </source>
</evidence>
<feature type="binding site" evidence="10">
    <location>
        <begin position="92"/>
        <end position="93"/>
    </location>
    <ligand>
        <name>NAD(+)</name>
        <dbReference type="ChEBI" id="CHEBI:57540"/>
    </ligand>
</feature>
<dbReference type="NCBIfam" id="NF000824">
    <property type="entry name" value="PRK00066.1"/>
    <property type="match status" value="1"/>
</dbReference>
<evidence type="ECO:0000256" key="12">
    <source>
        <dbReference type="PIRSR" id="PIRSR000102-3"/>
    </source>
</evidence>
<dbReference type="SUPFAM" id="SSF51735">
    <property type="entry name" value="NAD(P)-binding Rossmann-fold domains"/>
    <property type="match status" value="1"/>
</dbReference>
<evidence type="ECO:0000256" key="1">
    <source>
        <dbReference type="ARBA" id="ARBA00004843"/>
    </source>
</evidence>
<dbReference type="SUPFAM" id="SSF56327">
    <property type="entry name" value="LDH C-terminal domain-like"/>
    <property type="match status" value="1"/>
</dbReference>
<feature type="binding site" evidence="10">
    <location>
        <position position="53"/>
    </location>
    <ligand>
        <name>NAD(+)</name>
        <dbReference type="ChEBI" id="CHEBI:57540"/>
    </ligand>
</feature>
<dbReference type="InterPro" id="IPR018177">
    <property type="entry name" value="L-lactate_DH_AS"/>
</dbReference>
<feature type="binding site" evidence="10">
    <location>
        <position position="95"/>
    </location>
    <ligand>
        <name>substrate</name>
    </ligand>
</feature>
<dbReference type="GO" id="GO:0004459">
    <property type="term" value="F:L-lactate dehydrogenase (NAD+) activity"/>
    <property type="evidence" value="ECO:0007669"/>
    <property type="project" value="UniProtKB-UniRule"/>
</dbReference>
<dbReference type="PRINTS" id="PR00086">
    <property type="entry name" value="LLDHDRGNASE"/>
</dbReference>
<dbReference type="PANTHER" id="PTHR43128">
    <property type="entry name" value="L-2-HYDROXYCARBOXYLATE DEHYDROGENASE (NAD(P)(+))"/>
    <property type="match status" value="1"/>
</dbReference>
<dbReference type="Proteomes" id="UP000051581">
    <property type="component" value="Unassembled WGS sequence"/>
</dbReference>
<sequence>MEYTNILEMIFLTLKRQKVALIGDGAVGSSYAYAMMQQGLAEEFVIVDVVKERTEGDALDLEDAQAFTSPKHVYSGDYKDCEDADLAVITAGAPQKPGETRLDLVNKNLKIMKSIIDPLVGSGFNGVIVVAANPVDILTYAAQKFSGFPKNRVFGSGTSLDTSRLQVALGKKLQINPQSISAYILGEHGDSEFAAYSAAQIGGRPFMDVAKEAGLSTDDLKEIEDQVRHKAYEIINRKGATFYGVATCLMRISKAILRDENTVLPVGAPMDGEYGLHDVYIGSPAVVNASGIQKVIEVPLNADEAASMKASAETLQKTTADGMAEL</sequence>
<keyword evidence="7 10" id="KW-0520">NAD</keyword>
<comment type="subunit">
    <text evidence="3 10">Homotetramer.</text>
</comment>
<feature type="binding site" evidence="10">
    <location>
        <position position="114"/>
    </location>
    <ligand>
        <name>NAD(+)</name>
        <dbReference type="ChEBI" id="CHEBI:57540"/>
    </ligand>
</feature>
<dbReference type="NCBIfam" id="NF004863">
    <property type="entry name" value="PRK06223.1"/>
    <property type="match status" value="1"/>
</dbReference>
<keyword evidence="16" id="KW-1185">Reference proteome</keyword>
<proteinExistence type="inferred from homology"/>
<evidence type="ECO:0000259" key="13">
    <source>
        <dbReference type="Pfam" id="PF00056"/>
    </source>
</evidence>
<evidence type="ECO:0000256" key="8">
    <source>
        <dbReference type="ARBA" id="ARBA00049258"/>
    </source>
</evidence>
<feature type="binding site" evidence="10 12">
    <location>
        <position position="48"/>
    </location>
    <ligand>
        <name>NAD(+)</name>
        <dbReference type="ChEBI" id="CHEBI:57540"/>
    </ligand>
</feature>
<dbReference type="Gene3D" id="3.90.110.10">
    <property type="entry name" value="Lactate dehydrogenase/glycoside hydrolase, family 4, C-terminal"/>
    <property type="match status" value="1"/>
</dbReference>
<keyword evidence="6 10" id="KW-0560">Oxidoreductase</keyword>
<feature type="binding site" evidence="10">
    <location>
        <begin position="133"/>
        <end position="136"/>
    </location>
    <ligand>
        <name>substrate</name>
    </ligand>
</feature>
<dbReference type="PANTHER" id="PTHR43128:SF16">
    <property type="entry name" value="L-LACTATE DEHYDROGENASE"/>
    <property type="match status" value="1"/>
</dbReference>
<dbReference type="PIRSF" id="PIRSF000102">
    <property type="entry name" value="Lac_mal_DH"/>
    <property type="match status" value="1"/>
</dbReference>
<dbReference type="GO" id="GO:0006096">
    <property type="term" value="P:glycolytic process"/>
    <property type="evidence" value="ECO:0007669"/>
    <property type="project" value="UniProtKB-UniRule"/>
</dbReference>
<feature type="binding site" evidence="10">
    <location>
        <begin position="161"/>
        <end position="164"/>
    </location>
    <ligand>
        <name>substrate</name>
    </ligand>
</feature>
<dbReference type="PROSITE" id="PS00064">
    <property type="entry name" value="L_LDH"/>
    <property type="match status" value="1"/>
</dbReference>
<dbReference type="InterPro" id="IPR001236">
    <property type="entry name" value="Lactate/malate_DH_N"/>
</dbReference>
<evidence type="ECO:0000259" key="14">
    <source>
        <dbReference type="Pfam" id="PF02866"/>
    </source>
</evidence>
<keyword evidence="10" id="KW-0597">Phosphoprotein</keyword>
<evidence type="ECO:0000313" key="16">
    <source>
        <dbReference type="Proteomes" id="UP000051581"/>
    </source>
</evidence>
<protein>
    <recommendedName>
        <fullName evidence="5 10">L-lactate dehydrogenase</fullName>
        <shortName evidence="10">L-LDH</shortName>
        <ecNumber evidence="4 10">1.1.1.27</ecNumber>
    </recommendedName>
</protein>
<dbReference type="GO" id="GO:0005737">
    <property type="term" value="C:cytoplasm"/>
    <property type="evidence" value="ECO:0007669"/>
    <property type="project" value="UniProtKB-SubCell"/>
</dbReference>